<dbReference type="InterPro" id="IPR029052">
    <property type="entry name" value="Metallo-depent_PP-like"/>
</dbReference>
<dbReference type="InterPro" id="IPR004843">
    <property type="entry name" value="Calcineurin-like_PHP"/>
</dbReference>
<dbReference type="EMBL" id="LT605205">
    <property type="protein sequence ID" value="SCD18881.1"/>
    <property type="molecule type" value="Genomic_DNA"/>
</dbReference>
<dbReference type="PANTHER" id="PTHR43143:SF6">
    <property type="entry name" value="BLL3016 PROTEIN"/>
    <property type="match status" value="1"/>
</dbReference>
<dbReference type="InterPro" id="IPR032288">
    <property type="entry name" value="Metallophos_C"/>
</dbReference>
<feature type="domain" description="Calcineurin-like phosphoesterase" evidence="2">
    <location>
        <begin position="138"/>
        <end position="324"/>
    </location>
</feature>
<proteinExistence type="predicted"/>
<organism evidence="5 6">
    <name type="scientific">Proteiniphilum saccharofermentans</name>
    <dbReference type="NCBI Taxonomy" id="1642647"/>
    <lineage>
        <taxon>Bacteria</taxon>
        <taxon>Pseudomonadati</taxon>
        <taxon>Bacteroidota</taxon>
        <taxon>Bacteroidia</taxon>
        <taxon>Bacteroidales</taxon>
        <taxon>Dysgonomonadaceae</taxon>
        <taxon>Proteiniphilum</taxon>
    </lineage>
</organism>
<accession>A0A1R3STG1</accession>
<dbReference type="InterPro" id="IPR013783">
    <property type="entry name" value="Ig-like_fold"/>
</dbReference>
<evidence type="ECO:0000313" key="6">
    <source>
        <dbReference type="Proteomes" id="UP000187464"/>
    </source>
</evidence>
<name>A0A1R3STG1_9BACT</name>
<dbReference type="AlphaFoldDB" id="A0A1R3STG1"/>
<sequence>MQKNLLFLILLFSSILAYSQQTAKGYVYEDANRNGKKDRREAGIPNVSVSNGTDVVLTDSKGFYTLPVNDGSTIFVIKPGGYKTPVDENFIPRFYYHHKPEGSPDSFTYKGISPTGSLPKSIDFAFHKQDEPENFTAVIFGDPQPYSIQDMDYFTEKIVNDVVKTDKTLFGISLGDIAGDNLDLHPVYKERMRRLQLPWYNVMGNHDMNYDAPSDELSDETFKKNFGSANYAFNYGKAHFIILDNILYPDPRDGKGYWGGYREDQLIFLENNLKHVPKNKLVVLSQHIHMKDNSGGSYRLEDRQRLFDLLKDYENVLIMSAHTHLQDQIEYTEADGWKGKKPLHEYNVGTTSGDWYSGKLDEKGLPDATMRDGTPQGYAFLNINGNQYDVDYKVAGRESEYQMNIFAPKVVPHKGRTTSQIMVNFFMGSQNDLVEYRIDEGGWRKMHYVSAPDLNYLTKLLEWDFTEELLPGRRPSNPVNSTHVWIGPVPTDLPAGKHTIEVRVTDRYGKTHSGKRTYSILE</sequence>
<feature type="signal peptide" evidence="1">
    <location>
        <begin position="1"/>
        <end position="23"/>
    </location>
</feature>
<feature type="chain" id="PRO_5013294738" description="Metallophosphoesterase" evidence="1">
    <location>
        <begin position="24"/>
        <end position="522"/>
    </location>
</feature>
<protein>
    <recommendedName>
        <fullName evidence="7">Metallophosphoesterase</fullName>
    </recommendedName>
</protein>
<dbReference type="PANTHER" id="PTHR43143">
    <property type="entry name" value="METALLOPHOSPHOESTERASE, CALCINEURIN SUPERFAMILY"/>
    <property type="match status" value="1"/>
</dbReference>
<evidence type="ECO:0000256" key="1">
    <source>
        <dbReference type="SAM" id="SignalP"/>
    </source>
</evidence>
<evidence type="ECO:0000313" key="5">
    <source>
        <dbReference type="EMBL" id="SCD18881.1"/>
    </source>
</evidence>
<dbReference type="InterPro" id="IPR051918">
    <property type="entry name" value="STPP_CPPED1"/>
</dbReference>
<dbReference type="GO" id="GO:0016787">
    <property type="term" value="F:hydrolase activity"/>
    <property type="evidence" value="ECO:0007669"/>
    <property type="project" value="InterPro"/>
</dbReference>
<evidence type="ECO:0000259" key="3">
    <source>
        <dbReference type="Pfam" id="PF16370"/>
    </source>
</evidence>
<feature type="domain" description="Calcineurin-like phosphoesterase C-terminal" evidence="3">
    <location>
        <begin position="345"/>
        <end position="511"/>
    </location>
</feature>
<feature type="domain" description="Calcineurin-like phosphoesterase N-terminal" evidence="4">
    <location>
        <begin position="38"/>
        <end position="104"/>
    </location>
</feature>
<dbReference type="Pfam" id="PF16371">
    <property type="entry name" value="MetallophosN"/>
    <property type="match status" value="1"/>
</dbReference>
<keyword evidence="1" id="KW-0732">Signal</keyword>
<dbReference type="Gene3D" id="3.60.21.10">
    <property type="match status" value="1"/>
</dbReference>
<dbReference type="KEGG" id="psac:PSM36_0045"/>
<evidence type="ECO:0000259" key="2">
    <source>
        <dbReference type="Pfam" id="PF00149"/>
    </source>
</evidence>
<reference evidence="5 6" key="1">
    <citation type="submission" date="2016-08" db="EMBL/GenBank/DDBJ databases">
        <authorList>
            <person name="Seilhamer J.J."/>
        </authorList>
    </citation>
    <scope>NUCLEOTIDE SEQUENCE [LARGE SCALE GENOMIC DNA]</scope>
    <source>
        <strain evidence="5">M3/6</strain>
    </source>
</reference>
<keyword evidence="6" id="KW-1185">Reference proteome</keyword>
<dbReference type="InterPro" id="IPR032285">
    <property type="entry name" value="Metallophos_N"/>
</dbReference>
<dbReference type="RefSeq" id="WP_076928277.1">
    <property type="nucleotide sequence ID" value="NZ_LT605205.1"/>
</dbReference>
<dbReference type="Proteomes" id="UP000187464">
    <property type="component" value="Chromosome I"/>
</dbReference>
<dbReference type="STRING" id="1642647.PSM36_0045"/>
<dbReference type="Pfam" id="PF16370">
    <property type="entry name" value="MetallophosC"/>
    <property type="match status" value="1"/>
</dbReference>
<evidence type="ECO:0008006" key="7">
    <source>
        <dbReference type="Google" id="ProtNLM"/>
    </source>
</evidence>
<dbReference type="Gene3D" id="2.60.40.10">
    <property type="entry name" value="Immunoglobulins"/>
    <property type="match status" value="1"/>
</dbReference>
<dbReference type="Pfam" id="PF00149">
    <property type="entry name" value="Metallophos"/>
    <property type="match status" value="1"/>
</dbReference>
<dbReference type="SUPFAM" id="SSF117074">
    <property type="entry name" value="Hypothetical protein PA1324"/>
    <property type="match status" value="1"/>
</dbReference>
<evidence type="ECO:0000259" key="4">
    <source>
        <dbReference type="Pfam" id="PF16371"/>
    </source>
</evidence>
<gene>
    <name evidence="5" type="ORF">PSM36_0045</name>
</gene>
<dbReference type="SUPFAM" id="SSF56300">
    <property type="entry name" value="Metallo-dependent phosphatases"/>
    <property type="match status" value="1"/>
</dbReference>